<keyword evidence="1" id="KW-0812">Transmembrane</keyword>
<feature type="transmembrane region" description="Helical" evidence="1">
    <location>
        <begin position="74"/>
        <end position="97"/>
    </location>
</feature>
<keyword evidence="1" id="KW-0472">Membrane</keyword>
<proteinExistence type="predicted"/>
<protein>
    <submittedName>
        <fullName evidence="2">Uncharacterized protein</fullName>
    </submittedName>
</protein>
<accession>A0A833RQG5</accession>
<organism evidence="2 3">
    <name type="scientific">Carex littledalei</name>
    <dbReference type="NCBI Taxonomy" id="544730"/>
    <lineage>
        <taxon>Eukaryota</taxon>
        <taxon>Viridiplantae</taxon>
        <taxon>Streptophyta</taxon>
        <taxon>Embryophyta</taxon>
        <taxon>Tracheophyta</taxon>
        <taxon>Spermatophyta</taxon>
        <taxon>Magnoliopsida</taxon>
        <taxon>Liliopsida</taxon>
        <taxon>Poales</taxon>
        <taxon>Cyperaceae</taxon>
        <taxon>Cyperoideae</taxon>
        <taxon>Cariceae</taxon>
        <taxon>Carex</taxon>
        <taxon>Carex subgen. Euthyceras</taxon>
    </lineage>
</organism>
<dbReference type="EMBL" id="SWLB01000005">
    <property type="protein sequence ID" value="KAF3338284.1"/>
    <property type="molecule type" value="Genomic_DNA"/>
</dbReference>
<sequence>MESADKKIQASCISQVIIKSTIIIIPWCMSLSLPRFWDPILISQAKGTNVYLAIATAPIFTSSIQLRFSVFPRIPASAATLSEFLSVAYIVCSWACWMY</sequence>
<name>A0A833RQG5_9POAL</name>
<evidence type="ECO:0000313" key="2">
    <source>
        <dbReference type="EMBL" id="KAF3338284.1"/>
    </source>
</evidence>
<gene>
    <name evidence="2" type="ORF">FCM35_KLT17121</name>
</gene>
<feature type="transmembrane region" description="Helical" evidence="1">
    <location>
        <begin position="16"/>
        <end position="37"/>
    </location>
</feature>
<dbReference type="AlphaFoldDB" id="A0A833RQG5"/>
<feature type="transmembrane region" description="Helical" evidence="1">
    <location>
        <begin position="49"/>
        <end position="68"/>
    </location>
</feature>
<dbReference type="Proteomes" id="UP000623129">
    <property type="component" value="Unassembled WGS sequence"/>
</dbReference>
<reference evidence="2" key="1">
    <citation type="submission" date="2020-01" db="EMBL/GenBank/DDBJ databases">
        <title>Genome sequence of Kobresia littledalei, the first chromosome-level genome in the family Cyperaceae.</title>
        <authorList>
            <person name="Qu G."/>
        </authorList>
    </citation>
    <scope>NUCLEOTIDE SEQUENCE</scope>
    <source>
        <strain evidence="2">C.B.Clarke</strain>
        <tissue evidence="2">Leaf</tissue>
    </source>
</reference>
<evidence type="ECO:0000313" key="3">
    <source>
        <dbReference type="Proteomes" id="UP000623129"/>
    </source>
</evidence>
<comment type="caution">
    <text evidence="2">The sequence shown here is derived from an EMBL/GenBank/DDBJ whole genome shotgun (WGS) entry which is preliminary data.</text>
</comment>
<keyword evidence="3" id="KW-1185">Reference proteome</keyword>
<evidence type="ECO:0000256" key="1">
    <source>
        <dbReference type="SAM" id="Phobius"/>
    </source>
</evidence>
<keyword evidence="1" id="KW-1133">Transmembrane helix</keyword>